<feature type="transmembrane region" description="Helical" evidence="9">
    <location>
        <begin position="77"/>
        <end position="94"/>
    </location>
</feature>
<proteinExistence type="inferred from homology"/>
<accession>A0ABS5KAY4</accession>
<dbReference type="PANTHER" id="PTHR30413:SF8">
    <property type="entry name" value="TRANSPORT PERMEASE PROTEIN"/>
    <property type="match status" value="1"/>
</dbReference>
<gene>
    <name evidence="11" type="ORF">KEM09_12020</name>
</gene>
<feature type="transmembrane region" description="Helical" evidence="9">
    <location>
        <begin position="46"/>
        <end position="71"/>
    </location>
</feature>
<dbReference type="PANTHER" id="PTHR30413">
    <property type="entry name" value="INNER MEMBRANE TRANSPORT PERMEASE"/>
    <property type="match status" value="1"/>
</dbReference>
<organism evidence="11 12">
    <name type="scientific">Carboxylicivirga mesophila</name>
    <dbReference type="NCBI Taxonomy" id="1166478"/>
    <lineage>
        <taxon>Bacteria</taxon>
        <taxon>Pseudomonadati</taxon>
        <taxon>Bacteroidota</taxon>
        <taxon>Bacteroidia</taxon>
        <taxon>Marinilabiliales</taxon>
        <taxon>Marinilabiliaceae</taxon>
        <taxon>Carboxylicivirga</taxon>
    </lineage>
</organism>
<evidence type="ECO:0000256" key="9">
    <source>
        <dbReference type="RuleBase" id="RU361157"/>
    </source>
</evidence>
<comment type="caution">
    <text evidence="11">The sequence shown here is derived from an EMBL/GenBank/DDBJ whole genome shotgun (WGS) entry which is preliminary data.</text>
</comment>
<keyword evidence="6 9" id="KW-0812">Transmembrane</keyword>
<comment type="similarity">
    <text evidence="2 9">Belongs to the ABC-2 integral membrane protein family.</text>
</comment>
<dbReference type="InterPro" id="IPR013525">
    <property type="entry name" value="ABC2_TM"/>
</dbReference>
<keyword evidence="4 9" id="KW-1003">Cell membrane</keyword>
<dbReference type="InterPro" id="IPR047817">
    <property type="entry name" value="ABC2_TM_bact-type"/>
</dbReference>
<feature type="domain" description="ABC transmembrane type-2" evidence="10">
    <location>
        <begin position="47"/>
        <end position="274"/>
    </location>
</feature>
<evidence type="ECO:0000256" key="5">
    <source>
        <dbReference type="ARBA" id="ARBA00022519"/>
    </source>
</evidence>
<dbReference type="PROSITE" id="PS51012">
    <property type="entry name" value="ABC_TM2"/>
    <property type="match status" value="1"/>
</dbReference>
<evidence type="ECO:0000313" key="12">
    <source>
        <dbReference type="Proteomes" id="UP000721861"/>
    </source>
</evidence>
<evidence type="ECO:0000256" key="2">
    <source>
        <dbReference type="ARBA" id="ARBA00007783"/>
    </source>
</evidence>
<feature type="transmembrane region" description="Helical" evidence="9">
    <location>
        <begin position="193"/>
        <end position="212"/>
    </location>
</feature>
<name>A0ABS5KAY4_9BACT</name>
<keyword evidence="3 9" id="KW-0813">Transport</keyword>
<dbReference type="Proteomes" id="UP000721861">
    <property type="component" value="Unassembled WGS sequence"/>
</dbReference>
<evidence type="ECO:0000313" key="11">
    <source>
        <dbReference type="EMBL" id="MBS2212136.1"/>
    </source>
</evidence>
<evidence type="ECO:0000256" key="7">
    <source>
        <dbReference type="ARBA" id="ARBA00022989"/>
    </source>
</evidence>
<evidence type="ECO:0000259" key="10">
    <source>
        <dbReference type="PROSITE" id="PS51012"/>
    </source>
</evidence>
<keyword evidence="7 9" id="KW-1133">Transmembrane helix</keyword>
<reference evidence="11 12" key="1">
    <citation type="journal article" date="2014" name="Int. J. Syst. Evol. Microbiol.">
        <title>Carboxylicivirga gen. nov. in the family Marinilabiliaceae with two novel species, Carboxylicivirga mesophila sp. nov. and Carboxylicivirga taeanensis sp. nov., and reclassification of Cytophaga fermentans as Saccharicrinis fermentans gen. nov., comb. nov.</title>
        <authorList>
            <person name="Yang S.H."/>
            <person name="Seo H.S."/>
            <person name="Woo J.H."/>
            <person name="Oh H.M."/>
            <person name="Jang H."/>
            <person name="Lee J.H."/>
            <person name="Kim S.J."/>
            <person name="Kwon K.K."/>
        </authorList>
    </citation>
    <scope>NUCLEOTIDE SEQUENCE [LARGE SCALE GENOMIC DNA]</scope>
    <source>
        <strain evidence="11 12">JCM 18290</strain>
    </source>
</reference>
<keyword evidence="5" id="KW-0997">Cell inner membrane</keyword>
<keyword evidence="12" id="KW-1185">Reference proteome</keyword>
<feature type="transmembrane region" description="Helical" evidence="9">
    <location>
        <begin position="131"/>
        <end position="150"/>
    </location>
</feature>
<sequence>MMEKYDLIIRPKRHAFDINFKEIWQYRDLLRMFVKRDIITVYKQTILGPIWFVVQPIMTTLIYMVVFGRIAQISTDGTPQILFYLGGITIWNYFQESFNTTAKTFTENANIFGKVYFPRLIMPFAKVTSGLIKFGIQFAFFMAVYLYYLFTQEGAVQPNWSIALLPVYILLMAMFGLGTGIIFTSWTTKYRDLTFLLTFGVQLLMYASPVIYPVSSIPEGTMRDILLLNPFTPILEGFKYAFLGAGHFSWTSLGYSAAVATVILFLGIIIFHKTERNFIDTV</sequence>
<evidence type="ECO:0000256" key="3">
    <source>
        <dbReference type="ARBA" id="ARBA00022448"/>
    </source>
</evidence>
<evidence type="ECO:0000256" key="8">
    <source>
        <dbReference type="ARBA" id="ARBA00023136"/>
    </source>
</evidence>
<evidence type="ECO:0000256" key="4">
    <source>
        <dbReference type="ARBA" id="ARBA00022475"/>
    </source>
</evidence>
<protein>
    <recommendedName>
        <fullName evidence="9">Transport permease protein</fullName>
    </recommendedName>
</protein>
<keyword evidence="8 9" id="KW-0472">Membrane</keyword>
<dbReference type="Pfam" id="PF01061">
    <property type="entry name" value="ABC2_membrane"/>
    <property type="match status" value="1"/>
</dbReference>
<comment type="subcellular location">
    <subcellularLocation>
        <location evidence="1">Cell inner membrane</location>
        <topology evidence="1">Multi-pass membrane protein</topology>
    </subcellularLocation>
    <subcellularLocation>
        <location evidence="9">Cell membrane</location>
        <topology evidence="9">Multi-pass membrane protein</topology>
    </subcellularLocation>
</comment>
<evidence type="ECO:0000256" key="1">
    <source>
        <dbReference type="ARBA" id="ARBA00004429"/>
    </source>
</evidence>
<feature type="transmembrane region" description="Helical" evidence="9">
    <location>
        <begin position="162"/>
        <end position="186"/>
    </location>
</feature>
<feature type="transmembrane region" description="Helical" evidence="9">
    <location>
        <begin position="253"/>
        <end position="271"/>
    </location>
</feature>
<dbReference type="EMBL" id="JAGUCN010000013">
    <property type="protein sequence ID" value="MBS2212136.1"/>
    <property type="molecule type" value="Genomic_DNA"/>
</dbReference>
<evidence type="ECO:0000256" key="6">
    <source>
        <dbReference type="ARBA" id="ARBA00022692"/>
    </source>
</evidence>